<keyword evidence="8 15" id="KW-0489">Methyltransferase</keyword>
<dbReference type="AlphaFoldDB" id="A0A2M8EXL3"/>
<comment type="catalytic activity">
    <reaction evidence="14 15 17">
        <text>guanosine(37) in tRNA + S-adenosyl-L-methionine = N(1)-methylguanosine(37) in tRNA + S-adenosyl-L-homocysteine + H(+)</text>
        <dbReference type="Rhea" id="RHEA:36899"/>
        <dbReference type="Rhea" id="RHEA-COMP:10145"/>
        <dbReference type="Rhea" id="RHEA-COMP:10147"/>
        <dbReference type="ChEBI" id="CHEBI:15378"/>
        <dbReference type="ChEBI" id="CHEBI:57856"/>
        <dbReference type="ChEBI" id="CHEBI:59789"/>
        <dbReference type="ChEBI" id="CHEBI:73542"/>
        <dbReference type="ChEBI" id="CHEBI:74269"/>
        <dbReference type="EC" id="2.1.1.228"/>
    </reaction>
</comment>
<dbReference type="NCBIfam" id="NF000648">
    <property type="entry name" value="PRK00026.1"/>
    <property type="match status" value="1"/>
</dbReference>
<keyword evidence="9 15" id="KW-0808">Transferase</keyword>
<dbReference type="PANTHER" id="PTHR46417:SF1">
    <property type="entry name" value="TRNA (GUANINE-N(1)-)-METHYLTRANSFERASE"/>
    <property type="match status" value="1"/>
</dbReference>
<feature type="domain" description="tRNA methyltransferase TRMD/TRM10-type" evidence="18">
    <location>
        <begin position="1"/>
        <end position="243"/>
    </location>
</feature>
<protein>
    <recommendedName>
        <fullName evidence="6 15">tRNA (guanine-N(1)-)-methyltransferase</fullName>
        <ecNumber evidence="5 15">2.1.1.228</ecNumber>
    </recommendedName>
    <alternativeName>
        <fullName evidence="12 15">M1G-methyltransferase</fullName>
    </alternativeName>
    <alternativeName>
        <fullName evidence="13 15">tRNA [GM37] methyltransferase</fullName>
    </alternativeName>
</protein>
<sequence length="265" mass="30171">MKISIITLFPKMISGFFEESIVKRAVEKKLVEIEIVNLRDFAIDDYGTVDDRPYGGGAGMIIRVDVIYKALADVIARSETTKQSQKKRLLRFARNDSRRVILTSPKGKQFNQKKAQEFSKLDHLIIVAGHYEGVDERVLDYIDEEVSMGDFVLTGGEIVAAAITDSVVRLLPGVLKKDEATKSESFNINSKKLLEYPQYTRPEEFMGKKVPSILLSGDLKKIKIWQEKQAIKETRKKRLDLLRQILAVFSNPIMSMKPSFKNQQD</sequence>
<evidence type="ECO:0000256" key="17">
    <source>
        <dbReference type="RuleBase" id="RU003464"/>
    </source>
</evidence>
<comment type="subcellular location">
    <subcellularLocation>
        <location evidence="2 15 17">Cytoplasm</location>
    </subcellularLocation>
</comment>
<dbReference type="FunFam" id="3.40.1280.10:FF:000001">
    <property type="entry name" value="tRNA (guanine-N(1)-)-methyltransferase"/>
    <property type="match status" value="1"/>
</dbReference>
<evidence type="ECO:0000256" key="13">
    <source>
        <dbReference type="ARBA" id="ARBA00033392"/>
    </source>
</evidence>
<dbReference type="InterPro" id="IPR016009">
    <property type="entry name" value="tRNA_MeTrfase_TRMD/TRM10"/>
</dbReference>
<evidence type="ECO:0000256" key="2">
    <source>
        <dbReference type="ARBA" id="ARBA00004496"/>
    </source>
</evidence>
<dbReference type="InterPro" id="IPR029028">
    <property type="entry name" value="Alpha/beta_knot_MTases"/>
</dbReference>
<dbReference type="EC" id="2.1.1.228" evidence="5 15"/>
<dbReference type="GO" id="GO:0052906">
    <property type="term" value="F:tRNA (guanine(37)-N1)-methyltransferase activity"/>
    <property type="evidence" value="ECO:0007669"/>
    <property type="project" value="UniProtKB-UniRule"/>
</dbReference>
<dbReference type="SUPFAM" id="SSF75217">
    <property type="entry name" value="alpha/beta knot"/>
    <property type="match status" value="1"/>
</dbReference>
<evidence type="ECO:0000256" key="1">
    <source>
        <dbReference type="ARBA" id="ARBA00002634"/>
    </source>
</evidence>
<dbReference type="PIRSF" id="PIRSF000386">
    <property type="entry name" value="tRNA_mtase"/>
    <property type="match status" value="1"/>
</dbReference>
<evidence type="ECO:0000256" key="8">
    <source>
        <dbReference type="ARBA" id="ARBA00022603"/>
    </source>
</evidence>
<dbReference type="Proteomes" id="UP000229777">
    <property type="component" value="Unassembled WGS sequence"/>
</dbReference>
<accession>A0A2M8EXL3</accession>
<dbReference type="GO" id="GO:0005829">
    <property type="term" value="C:cytosol"/>
    <property type="evidence" value="ECO:0007669"/>
    <property type="project" value="TreeGrafter"/>
</dbReference>
<dbReference type="PANTHER" id="PTHR46417">
    <property type="entry name" value="TRNA (GUANINE-N(1)-)-METHYLTRANSFERASE"/>
    <property type="match status" value="1"/>
</dbReference>
<evidence type="ECO:0000256" key="7">
    <source>
        <dbReference type="ARBA" id="ARBA00022490"/>
    </source>
</evidence>
<comment type="caution">
    <text evidence="19">The sequence shown here is derived from an EMBL/GenBank/DDBJ whole genome shotgun (WGS) entry which is preliminary data.</text>
</comment>
<comment type="similarity">
    <text evidence="3 15 17">Belongs to the RNA methyltransferase TrmD family.</text>
</comment>
<evidence type="ECO:0000256" key="12">
    <source>
        <dbReference type="ARBA" id="ARBA00029736"/>
    </source>
</evidence>
<evidence type="ECO:0000256" key="9">
    <source>
        <dbReference type="ARBA" id="ARBA00022679"/>
    </source>
</evidence>
<dbReference type="NCBIfam" id="TIGR00088">
    <property type="entry name" value="trmD"/>
    <property type="match status" value="1"/>
</dbReference>
<reference evidence="20" key="1">
    <citation type="submission" date="2017-09" db="EMBL/GenBank/DDBJ databases">
        <title>Depth-based differentiation of microbial function through sediment-hosted aquifers and enrichment of novel symbionts in the deep terrestrial subsurface.</title>
        <authorList>
            <person name="Probst A.J."/>
            <person name="Ladd B."/>
            <person name="Jarett J.K."/>
            <person name="Geller-Mcgrath D.E."/>
            <person name="Sieber C.M.K."/>
            <person name="Emerson J.B."/>
            <person name="Anantharaman K."/>
            <person name="Thomas B.C."/>
            <person name="Malmstrom R."/>
            <person name="Stieglmeier M."/>
            <person name="Klingl A."/>
            <person name="Woyke T."/>
            <person name="Ryan C.M."/>
            <person name="Banfield J.F."/>
        </authorList>
    </citation>
    <scope>NUCLEOTIDE SEQUENCE [LARGE SCALE GENOMIC DNA]</scope>
</reference>
<evidence type="ECO:0000313" key="19">
    <source>
        <dbReference type="EMBL" id="PJC30795.1"/>
    </source>
</evidence>
<dbReference type="Gene3D" id="3.40.1280.10">
    <property type="match status" value="1"/>
</dbReference>
<evidence type="ECO:0000256" key="16">
    <source>
        <dbReference type="PIRSR" id="PIRSR000386-1"/>
    </source>
</evidence>
<evidence type="ECO:0000259" key="18">
    <source>
        <dbReference type="Pfam" id="PF01746"/>
    </source>
</evidence>
<evidence type="ECO:0000256" key="4">
    <source>
        <dbReference type="ARBA" id="ARBA00011738"/>
    </source>
</evidence>
<dbReference type="Pfam" id="PF01746">
    <property type="entry name" value="tRNA_m1G_MT"/>
    <property type="match status" value="1"/>
</dbReference>
<proteinExistence type="inferred from homology"/>
<dbReference type="InterPro" id="IPR029026">
    <property type="entry name" value="tRNA_m1G_MTases_N"/>
</dbReference>
<dbReference type="EMBL" id="PFSA01000088">
    <property type="protein sequence ID" value="PJC30795.1"/>
    <property type="molecule type" value="Genomic_DNA"/>
</dbReference>
<evidence type="ECO:0000256" key="15">
    <source>
        <dbReference type="HAMAP-Rule" id="MF_00605"/>
    </source>
</evidence>
<evidence type="ECO:0000256" key="10">
    <source>
        <dbReference type="ARBA" id="ARBA00022691"/>
    </source>
</evidence>
<evidence type="ECO:0000256" key="11">
    <source>
        <dbReference type="ARBA" id="ARBA00022694"/>
    </source>
</evidence>
<evidence type="ECO:0000256" key="5">
    <source>
        <dbReference type="ARBA" id="ARBA00012807"/>
    </source>
</evidence>
<keyword evidence="7 15" id="KW-0963">Cytoplasm</keyword>
<name>A0A2M8EXL3_9BACT</name>
<dbReference type="Gene3D" id="1.10.1270.20">
    <property type="entry name" value="tRNA(m1g37)methyltransferase, domain 2"/>
    <property type="match status" value="1"/>
</dbReference>
<dbReference type="InterPro" id="IPR023148">
    <property type="entry name" value="tRNA_m1G_MeTrfase_C_sf"/>
</dbReference>
<comment type="subunit">
    <text evidence="4 15 17">Homodimer.</text>
</comment>
<organism evidence="19 20">
    <name type="scientific">Candidatus Roizmanbacteria bacterium CG_4_9_14_0_2_um_filter_36_12</name>
    <dbReference type="NCBI Taxonomy" id="1974837"/>
    <lineage>
        <taxon>Bacteria</taxon>
        <taxon>Candidatus Roizmaniibacteriota</taxon>
    </lineage>
</organism>
<feature type="binding site" evidence="15 16">
    <location>
        <position position="129"/>
    </location>
    <ligand>
        <name>S-adenosyl-L-methionine</name>
        <dbReference type="ChEBI" id="CHEBI:59789"/>
    </ligand>
</feature>
<comment type="function">
    <text evidence="1 15 17">Specifically methylates guanosine-37 in various tRNAs.</text>
</comment>
<dbReference type="GO" id="GO:0002939">
    <property type="term" value="P:tRNA N1-guanine methylation"/>
    <property type="evidence" value="ECO:0007669"/>
    <property type="project" value="TreeGrafter"/>
</dbReference>
<evidence type="ECO:0000313" key="20">
    <source>
        <dbReference type="Proteomes" id="UP000229777"/>
    </source>
</evidence>
<evidence type="ECO:0000256" key="14">
    <source>
        <dbReference type="ARBA" id="ARBA00047783"/>
    </source>
</evidence>
<keyword evidence="10 15" id="KW-0949">S-adenosyl-L-methionine</keyword>
<feature type="binding site" evidence="15 16">
    <location>
        <begin position="148"/>
        <end position="153"/>
    </location>
    <ligand>
        <name>S-adenosyl-L-methionine</name>
        <dbReference type="ChEBI" id="CHEBI:59789"/>
    </ligand>
</feature>
<evidence type="ECO:0000256" key="6">
    <source>
        <dbReference type="ARBA" id="ARBA00014679"/>
    </source>
</evidence>
<gene>
    <name evidence="15" type="primary">trmD</name>
    <name evidence="19" type="ORF">CO049_04850</name>
</gene>
<dbReference type="CDD" id="cd18080">
    <property type="entry name" value="TrmD-like"/>
    <property type="match status" value="1"/>
</dbReference>
<evidence type="ECO:0000256" key="3">
    <source>
        <dbReference type="ARBA" id="ARBA00007630"/>
    </source>
</evidence>
<dbReference type="InterPro" id="IPR002649">
    <property type="entry name" value="tRNA_m1G_MeTrfase_TrmD"/>
</dbReference>
<keyword evidence="11 15" id="KW-0819">tRNA processing</keyword>
<dbReference type="HAMAP" id="MF_00605">
    <property type="entry name" value="TrmD"/>
    <property type="match status" value="1"/>
</dbReference>